<dbReference type="EMBL" id="VCLA01000072">
    <property type="protein sequence ID" value="MQT00374.1"/>
    <property type="molecule type" value="Genomic_DNA"/>
</dbReference>
<sequence>MRIRTRTALAALPLVLATALTGCRSDGDDHKGVDSVTAGGAGGTSGTSGGGKSDRAGSKSAEPSTSPQEAALRFVRCMRENGVPMEDPVDGRLTITQKAGSGTRAMDKAMRACHRYQPQETDPEGTPDPKTAEATRKGAGRGAPENR</sequence>
<keyword evidence="4" id="KW-1185">Reference proteome</keyword>
<keyword evidence="2" id="KW-0732">Signal</keyword>
<proteinExistence type="predicted"/>
<reference evidence="3 4" key="1">
    <citation type="submission" date="2019-05" db="EMBL/GenBank/DDBJ databases">
        <title>Comparative genomics and metabolomics analyses of clavulanic acid producing Streptomyces species provides insight into specialized metabolism and evolution of beta-lactam biosynthetic gene clusters.</title>
        <authorList>
            <person name="Moore M.A."/>
            <person name="Cruz-Morales P."/>
            <person name="Barona Gomez F."/>
            <person name="Kapil T."/>
        </authorList>
    </citation>
    <scope>NUCLEOTIDE SEQUENCE [LARGE SCALE GENOMIC DNA]</scope>
    <source>
        <strain evidence="3 4">NRRL 5741</strain>
    </source>
</reference>
<dbReference type="Proteomes" id="UP000419138">
    <property type="component" value="Unassembled WGS sequence"/>
</dbReference>
<protein>
    <recommendedName>
        <fullName evidence="5">Lipoprotein</fullName>
    </recommendedName>
</protein>
<feature type="signal peptide" evidence="2">
    <location>
        <begin position="1"/>
        <end position="24"/>
    </location>
</feature>
<evidence type="ECO:0000256" key="2">
    <source>
        <dbReference type="SAM" id="SignalP"/>
    </source>
</evidence>
<feature type="chain" id="PRO_5038591358" description="Lipoprotein" evidence="2">
    <location>
        <begin position="25"/>
        <end position="147"/>
    </location>
</feature>
<evidence type="ECO:0000313" key="4">
    <source>
        <dbReference type="Proteomes" id="UP000419138"/>
    </source>
</evidence>
<comment type="caution">
    <text evidence="3">The sequence shown here is derived from an EMBL/GenBank/DDBJ whole genome shotgun (WGS) entry which is preliminary data.</text>
</comment>
<name>A0A646KDU6_STRJU</name>
<accession>A0A646KDU6</accession>
<dbReference type="RefSeq" id="WP_153521836.1">
    <property type="nucleotide sequence ID" value="NZ_JBEPDZ010000001.1"/>
</dbReference>
<organism evidence="3 4">
    <name type="scientific">Streptomyces jumonjinensis</name>
    <dbReference type="NCBI Taxonomy" id="1945"/>
    <lineage>
        <taxon>Bacteria</taxon>
        <taxon>Bacillati</taxon>
        <taxon>Actinomycetota</taxon>
        <taxon>Actinomycetes</taxon>
        <taxon>Kitasatosporales</taxon>
        <taxon>Streptomycetaceae</taxon>
        <taxon>Streptomyces</taxon>
    </lineage>
</organism>
<feature type="compositionally biased region" description="Gly residues" evidence="1">
    <location>
        <begin position="39"/>
        <end position="51"/>
    </location>
</feature>
<dbReference type="OrthoDB" id="7949713at2"/>
<evidence type="ECO:0008006" key="5">
    <source>
        <dbReference type="Google" id="ProtNLM"/>
    </source>
</evidence>
<gene>
    <name evidence="3" type="ORF">FF041_09085</name>
</gene>
<feature type="region of interest" description="Disordered" evidence="1">
    <location>
        <begin position="23"/>
        <end position="147"/>
    </location>
</feature>
<evidence type="ECO:0000256" key="1">
    <source>
        <dbReference type="SAM" id="MobiDB-lite"/>
    </source>
</evidence>
<dbReference type="AlphaFoldDB" id="A0A646KDU6"/>
<dbReference type="PROSITE" id="PS51257">
    <property type="entry name" value="PROKAR_LIPOPROTEIN"/>
    <property type="match status" value="1"/>
</dbReference>
<evidence type="ECO:0000313" key="3">
    <source>
        <dbReference type="EMBL" id="MQT00374.1"/>
    </source>
</evidence>